<feature type="region of interest" description="Disordered" evidence="1">
    <location>
        <begin position="1"/>
        <end position="31"/>
    </location>
</feature>
<organism evidence="2 3">
    <name type="scientific">Dryococelus australis</name>
    <dbReference type="NCBI Taxonomy" id="614101"/>
    <lineage>
        <taxon>Eukaryota</taxon>
        <taxon>Metazoa</taxon>
        <taxon>Ecdysozoa</taxon>
        <taxon>Arthropoda</taxon>
        <taxon>Hexapoda</taxon>
        <taxon>Insecta</taxon>
        <taxon>Pterygota</taxon>
        <taxon>Neoptera</taxon>
        <taxon>Polyneoptera</taxon>
        <taxon>Phasmatodea</taxon>
        <taxon>Verophasmatodea</taxon>
        <taxon>Anareolatae</taxon>
        <taxon>Phasmatidae</taxon>
        <taxon>Eurycanthinae</taxon>
        <taxon>Dryococelus</taxon>
    </lineage>
</organism>
<dbReference type="EMBL" id="JARBHB010000013">
    <property type="protein sequence ID" value="KAJ8869606.1"/>
    <property type="molecule type" value="Genomic_DNA"/>
</dbReference>
<reference evidence="2 3" key="1">
    <citation type="submission" date="2023-02" db="EMBL/GenBank/DDBJ databases">
        <title>LHISI_Scaffold_Assembly.</title>
        <authorList>
            <person name="Stuart O.P."/>
            <person name="Cleave R."/>
            <person name="Magrath M.J.L."/>
            <person name="Mikheyev A.S."/>
        </authorList>
    </citation>
    <scope>NUCLEOTIDE SEQUENCE [LARGE SCALE GENOMIC DNA]</scope>
    <source>
        <strain evidence="2">Daus_M_001</strain>
        <tissue evidence="2">Leg muscle</tissue>
    </source>
</reference>
<comment type="caution">
    <text evidence="2">The sequence shown here is derived from an EMBL/GenBank/DDBJ whole genome shotgun (WGS) entry which is preliminary data.</text>
</comment>
<evidence type="ECO:0000313" key="2">
    <source>
        <dbReference type="EMBL" id="KAJ8869606.1"/>
    </source>
</evidence>
<feature type="compositionally biased region" description="Polar residues" evidence="1">
    <location>
        <begin position="136"/>
        <end position="155"/>
    </location>
</feature>
<protein>
    <submittedName>
        <fullName evidence="2">Uncharacterized protein</fullName>
    </submittedName>
</protein>
<keyword evidence="3" id="KW-1185">Reference proteome</keyword>
<accession>A0ABQ9GDK1</accession>
<name>A0ABQ9GDK1_9NEOP</name>
<feature type="compositionally biased region" description="Basic and acidic residues" evidence="1">
    <location>
        <begin position="1"/>
        <end position="19"/>
    </location>
</feature>
<dbReference type="Proteomes" id="UP001159363">
    <property type="component" value="Chromosome 12"/>
</dbReference>
<feature type="region of interest" description="Disordered" evidence="1">
    <location>
        <begin position="135"/>
        <end position="164"/>
    </location>
</feature>
<sequence length="199" mass="22593">MERRGMQGRGKREIPEKARTGQRQRPPLLPQARHDGNIEFLACRGDESLGERGTVARIAPLLLDLERAQRYWGFSLHEVLRADEGEVRMEQYRNSRTGETGDAREISPTRGIVRHDFHLRTSGVTWPGNKPGSSWWEASSLTAQPSQPQLGSNKPLTEEARQASVKRNNVYKKVNKQDRLKEDSAWRTLELIAAGPPVY</sequence>
<evidence type="ECO:0000313" key="3">
    <source>
        <dbReference type="Proteomes" id="UP001159363"/>
    </source>
</evidence>
<evidence type="ECO:0000256" key="1">
    <source>
        <dbReference type="SAM" id="MobiDB-lite"/>
    </source>
</evidence>
<proteinExistence type="predicted"/>
<gene>
    <name evidence="2" type="ORF">PR048_028598</name>
</gene>